<dbReference type="STRING" id="743718.Isova_2256"/>
<dbReference type="SUPFAM" id="SSF48498">
    <property type="entry name" value="Tetracyclin repressor-like, C-terminal domain"/>
    <property type="match status" value="1"/>
</dbReference>
<evidence type="ECO:0000256" key="1">
    <source>
        <dbReference type="ARBA" id="ARBA00023125"/>
    </source>
</evidence>
<dbReference type="AlphaFoldDB" id="F6FR26"/>
<organism evidence="5">
    <name type="scientific">Isoptericola variabilis (strain 225)</name>
    <dbReference type="NCBI Taxonomy" id="743718"/>
    <lineage>
        <taxon>Bacteria</taxon>
        <taxon>Bacillati</taxon>
        <taxon>Actinomycetota</taxon>
        <taxon>Actinomycetes</taxon>
        <taxon>Micrococcales</taxon>
        <taxon>Promicromonosporaceae</taxon>
        <taxon>Isoptericola</taxon>
    </lineage>
</organism>
<dbReference type="InterPro" id="IPR050109">
    <property type="entry name" value="HTH-type_TetR-like_transc_reg"/>
</dbReference>
<dbReference type="SUPFAM" id="SSF46689">
    <property type="entry name" value="Homeodomain-like"/>
    <property type="match status" value="1"/>
</dbReference>
<dbReference type="KEGG" id="iva:Isova_2256"/>
<dbReference type="Pfam" id="PF17940">
    <property type="entry name" value="TetR_C_31"/>
    <property type="match status" value="1"/>
</dbReference>
<dbReference type="PANTHER" id="PTHR30055">
    <property type="entry name" value="HTH-TYPE TRANSCRIPTIONAL REGULATOR RUTR"/>
    <property type="match status" value="1"/>
</dbReference>
<evidence type="ECO:0000259" key="3">
    <source>
        <dbReference type="PROSITE" id="PS50977"/>
    </source>
</evidence>
<dbReference type="InterPro" id="IPR041583">
    <property type="entry name" value="TetR_C_31"/>
</dbReference>
<dbReference type="GO" id="GO:0003700">
    <property type="term" value="F:DNA-binding transcription factor activity"/>
    <property type="evidence" value="ECO:0007669"/>
    <property type="project" value="TreeGrafter"/>
</dbReference>
<evidence type="ECO:0000313" key="5">
    <source>
        <dbReference type="Proteomes" id="UP000009236"/>
    </source>
</evidence>
<dbReference type="PROSITE" id="PS50977">
    <property type="entry name" value="HTH_TETR_2"/>
    <property type="match status" value="1"/>
</dbReference>
<dbReference type="Gene3D" id="1.10.357.10">
    <property type="entry name" value="Tetracycline Repressor, domain 2"/>
    <property type="match status" value="1"/>
</dbReference>
<dbReference type="InterPro" id="IPR036271">
    <property type="entry name" value="Tet_transcr_reg_TetR-rel_C_sf"/>
</dbReference>
<reference evidence="4 5" key="1">
    <citation type="submission" date="2011-05" db="EMBL/GenBank/DDBJ databases">
        <title>Complete sequence of Isoptericola variabilis 225.</title>
        <authorList>
            <consortium name="US DOE Joint Genome Institute"/>
            <person name="Lucas S."/>
            <person name="Han J."/>
            <person name="Lapidus A."/>
            <person name="Cheng J.-F."/>
            <person name="Goodwin L."/>
            <person name="Pitluck S."/>
            <person name="Peters L."/>
            <person name="Mikhailova N."/>
            <person name="Zeytun A."/>
            <person name="Han C."/>
            <person name="Tapia R."/>
            <person name="Land M."/>
            <person name="Hauser L."/>
            <person name="Kyrpides N."/>
            <person name="Ivanova N."/>
            <person name="Pagani I."/>
            <person name="Siebers A."/>
            <person name="Allgaier M."/>
            <person name="Thelen M."/>
            <person name="Hugenholtz P."/>
            <person name="Gladden J."/>
            <person name="Woyke T."/>
        </authorList>
    </citation>
    <scope>NUCLEOTIDE SEQUENCE [LARGE SCALE GENOMIC DNA]</scope>
    <source>
        <strain evidence="5">225</strain>
    </source>
</reference>
<evidence type="ECO:0000313" key="4">
    <source>
        <dbReference type="EMBL" id="AEG44976.1"/>
    </source>
</evidence>
<dbReference type="eggNOG" id="COG3226">
    <property type="taxonomic scope" value="Bacteria"/>
</dbReference>
<keyword evidence="5" id="KW-1185">Reference proteome</keyword>
<dbReference type="RefSeq" id="WP_013839367.1">
    <property type="nucleotide sequence ID" value="NC_015588.1"/>
</dbReference>
<sequence>MPDAPTTRARALDAAIELLGTSGLRALTHARVDERAGLPKGSTSNWFRTRAALLTGVSDELAARDLAGVASAPEPRDADELVDLLCSTFAWMTGPHRVATTARLVLFLEASHDEALRERAQRGRELLMAWSEQLFERLGARDPQAAAFTVAAASEGMLLHAIARHDPTDPRPTYQTVVDAVLRRPPA</sequence>
<dbReference type="HOGENOM" id="CLU_069356_21_0_11"/>
<dbReference type="InterPro" id="IPR009057">
    <property type="entry name" value="Homeodomain-like_sf"/>
</dbReference>
<gene>
    <name evidence="4" type="ordered locus">Isova_2256</name>
</gene>
<dbReference type="InterPro" id="IPR001647">
    <property type="entry name" value="HTH_TetR"/>
</dbReference>
<accession>F6FR26</accession>
<keyword evidence="1 2" id="KW-0238">DNA-binding</keyword>
<evidence type="ECO:0000256" key="2">
    <source>
        <dbReference type="PROSITE-ProRule" id="PRU00335"/>
    </source>
</evidence>
<dbReference type="PANTHER" id="PTHR30055:SF226">
    <property type="entry name" value="HTH-TYPE TRANSCRIPTIONAL REGULATOR PKSA"/>
    <property type="match status" value="1"/>
</dbReference>
<feature type="DNA-binding region" description="H-T-H motif" evidence="2">
    <location>
        <begin position="28"/>
        <end position="47"/>
    </location>
</feature>
<feature type="domain" description="HTH tetR-type" evidence="3">
    <location>
        <begin position="5"/>
        <end position="65"/>
    </location>
</feature>
<proteinExistence type="predicted"/>
<dbReference type="Proteomes" id="UP000009236">
    <property type="component" value="Chromosome"/>
</dbReference>
<name>F6FR26_ISOV2</name>
<dbReference type="EMBL" id="CP002810">
    <property type="protein sequence ID" value="AEG44976.1"/>
    <property type="molecule type" value="Genomic_DNA"/>
</dbReference>
<protein>
    <submittedName>
        <fullName evidence="4">Regulatory protein TetR</fullName>
    </submittedName>
</protein>
<dbReference type="GO" id="GO:0000976">
    <property type="term" value="F:transcription cis-regulatory region binding"/>
    <property type="evidence" value="ECO:0007669"/>
    <property type="project" value="TreeGrafter"/>
</dbReference>